<evidence type="ECO:0000313" key="2">
    <source>
        <dbReference type="EMBL" id="PKV11937.1"/>
    </source>
</evidence>
<dbReference type="Proteomes" id="UP000233748">
    <property type="component" value="Unassembled WGS sequence"/>
</dbReference>
<dbReference type="EMBL" id="PHKV01000004">
    <property type="protein sequence ID" value="PKV11937.1"/>
    <property type="molecule type" value="Genomic_DNA"/>
</dbReference>
<reference evidence="4 5" key="1">
    <citation type="submission" date="2017-11" db="EMBL/GenBank/DDBJ databases">
        <title>Xanthomonas prunicola sp. nov., a novel pathogen that affects nectarine (Prunus persica var. nectarine) trees.</title>
        <authorList>
            <person name="Lopez M."/>
            <person name="Lopez-Soriano P."/>
            <person name="Garita-Cambronero J."/>
            <person name="Beltran C."/>
            <person name="Taghouti G."/>
            <person name="Portier P."/>
            <person name="Cubero J."/>
            <person name="Fischer-Le Saux M."/>
            <person name="Marco-Noales E."/>
        </authorList>
    </citation>
    <scope>NUCLEOTIDE SEQUENCE [LARGE SCALE GENOMIC DNA]</scope>
    <source>
        <strain evidence="2 4">CFBP8353</strain>
        <strain evidence="3 5">CFBP8354</strain>
    </source>
</reference>
<feature type="region of interest" description="Disordered" evidence="1">
    <location>
        <begin position="1"/>
        <end position="21"/>
    </location>
</feature>
<comment type="caution">
    <text evidence="2">The sequence shown here is derived from an EMBL/GenBank/DDBJ whole genome shotgun (WGS) entry which is preliminary data.</text>
</comment>
<name>A0A2N3RHF0_9XANT</name>
<dbReference type="EMBL" id="PHKW01000004">
    <property type="protein sequence ID" value="PKV16214.1"/>
    <property type="molecule type" value="Genomic_DNA"/>
</dbReference>
<evidence type="ECO:0000256" key="1">
    <source>
        <dbReference type="SAM" id="MobiDB-lite"/>
    </source>
</evidence>
<evidence type="ECO:0000313" key="3">
    <source>
        <dbReference type="EMBL" id="PKV16214.1"/>
    </source>
</evidence>
<organism evidence="2 4">
    <name type="scientific">Xanthomonas prunicola</name>
    <dbReference type="NCBI Taxonomy" id="2053930"/>
    <lineage>
        <taxon>Bacteria</taxon>
        <taxon>Pseudomonadati</taxon>
        <taxon>Pseudomonadota</taxon>
        <taxon>Gammaproteobacteria</taxon>
        <taxon>Lysobacterales</taxon>
        <taxon>Lysobacteraceae</taxon>
        <taxon>Xanthomonas</taxon>
    </lineage>
</organism>
<protein>
    <submittedName>
        <fullName evidence="2">Uncharacterized protein</fullName>
    </submittedName>
</protein>
<dbReference type="Proteomes" id="UP000233720">
    <property type="component" value="Unassembled WGS sequence"/>
</dbReference>
<sequence>MPAVTRGMQRQEAERPLRRTPAARAQECANILLGACYGAQMLGDHEERLCAALQHLGQALRRFLVPGC</sequence>
<evidence type="ECO:0000313" key="5">
    <source>
        <dbReference type="Proteomes" id="UP000233748"/>
    </source>
</evidence>
<gene>
    <name evidence="2" type="ORF">XpruCFBP8353_13735</name>
    <name evidence="3" type="ORF">XpruCFBP8354_13720</name>
</gene>
<accession>A0A2N3RHF0</accession>
<keyword evidence="5" id="KW-1185">Reference proteome</keyword>
<evidence type="ECO:0000313" key="4">
    <source>
        <dbReference type="Proteomes" id="UP000233720"/>
    </source>
</evidence>
<dbReference type="AlphaFoldDB" id="A0A2N3RHF0"/>
<proteinExistence type="predicted"/>